<dbReference type="EMBL" id="RCHS01000744">
    <property type="protein sequence ID" value="RMX57076.1"/>
    <property type="molecule type" value="Genomic_DNA"/>
</dbReference>
<dbReference type="PANTHER" id="PTHR19143">
    <property type="entry name" value="FIBRINOGEN/TENASCIN/ANGIOPOEITIN"/>
    <property type="match status" value="1"/>
</dbReference>
<protein>
    <recommendedName>
        <fullName evidence="2">Fibrinogen C-terminal domain-containing protein</fullName>
    </recommendedName>
</protein>
<keyword evidence="4" id="KW-1185">Reference proteome</keyword>
<keyword evidence="1" id="KW-0472">Membrane</keyword>
<dbReference type="NCBIfam" id="NF040941">
    <property type="entry name" value="GGGWT_bact"/>
    <property type="match status" value="1"/>
</dbReference>
<dbReference type="PROSITE" id="PS51406">
    <property type="entry name" value="FIBRINOGEN_C_2"/>
    <property type="match status" value="1"/>
</dbReference>
<organism evidence="3 4">
    <name type="scientific">Pocillopora damicornis</name>
    <name type="common">Cauliflower coral</name>
    <name type="synonym">Millepora damicornis</name>
    <dbReference type="NCBI Taxonomy" id="46731"/>
    <lineage>
        <taxon>Eukaryota</taxon>
        <taxon>Metazoa</taxon>
        <taxon>Cnidaria</taxon>
        <taxon>Anthozoa</taxon>
        <taxon>Hexacorallia</taxon>
        <taxon>Scleractinia</taxon>
        <taxon>Astrocoeniina</taxon>
        <taxon>Pocilloporidae</taxon>
        <taxon>Pocillopora</taxon>
    </lineage>
</organism>
<feature type="domain" description="Fibrinogen C-terminal" evidence="2">
    <location>
        <begin position="158"/>
        <end position="382"/>
    </location>
</feature>
<dbReference type="SMART" id="SM00186">
    <property type="entry name" value="FBG"/>
    <property type="match status" value="1"/>
</dbReference>
<dbReference type="Pfam" id="PF00147">
    <property type="entry name" value="Fibrinogen_C"/>
    <property type="match status" value="1"/>
</dbReference>
<name>A0A3M6UTS6_POCDA</name>
<evidence type="ECO:0000259" key="2">
    <source>
        <dbReference type="PROSITE" id="PS51406"/>
    </source>
</evidence>
<dbReference type="InterPro" id="IPR002181">
    <property type="entry name" value="Fibrinogen_a/b/g_C_dom"/>
</dbReference>
<keyword evidence="1" id="KW-0812">Transmembrane</keyword>
<gene>
    <name evidence="3" type="ORF">pdam_00008206</name>
</gene>
<comment type="caution">
    <text evidence="3">The sequence shown here is derived from an EMBL/GenBank/DDBJ whole genome shotgun (WGS) entry which is preliminary data.</text>
</comment>
<dbReference type="AlphaFoldDB" id="A0A3M6UTS6"/>
<dbReference type="InterPro" id="IPR050373">
    <property type="entry name" value="Fibrinogen_C-term_domain"/>
</dbReference>
<dbReference type="CDD" id="cd00087">
    <property type="entry name" value="FReD"/>
    <property type="match status" value="1"/>
</dbReference>
<dbReference type="Gene3D" id="3.90.215.10">
    <property type="entry name" value="Gamma Fibrinogen, chain A, domain 1"/>
    <property type="match status" value="1"/>
</dbReference>
<reference evidence="3 4" key="1">
    <citation type="journal article" date="2018" name="Sci. Rep.">
        <title>Comparative analysis of the Pocillopora damicornis genome highlights role of immune system in coral evolution.</title>
        <authorList>
            <person name="Cunning R."/>
            <person name="Bay R.A."/>
            <person name="Gillette P."/>
            <person name="Baker A.C."/>
            <person name="Traylor-Knowles N."/>
        </authorList>
    </citation>
    <scope>NUCLEOTIDE SEQUENCE [LARGE SCALE GENOMIC DNA]</scope>
    <source>
        <strain evidence="3">RSMAS</strain>
        <tissue evidence="3">Whole animal</tissue>
    </source>
</reference>
<feature type="transmembrane region" description="Helical" evidence="1">
    <location>
        <begin position="105"/>
        <end position="126"/>
    </location>
</feature>
<dbReference type="SUPFAM" id="SSF56496">
    <property type="entry name" value="Fibrinogen C-terminal domain-like"/>
    <property type="match status" value="1"/>
</dbReference>
<evidence type="ECO:0000313" key="3">
    <source>
        <dbReference type="EMBL" id="RMX57076.1"/>
    </source>
</evidence>
<dbReference type="GO" id="GO:0005615">
    <property type="term" value="C:extracellular space"/>
    <property type="evidence" value="ECO:0007669"/>
    <property type="project" value="TreeGrafter"/>
</dbReference>
<dbReference type="InterPro" id="IPR036056">
    <property type="entry name" value="Fibrinogen-like_C"/>
</dbReference>
<keyword evidence="1" id="KW-1133">Transmembrane helix</keyword>
<evidence type="ECO:0000313" key="4">
    <source>
        <dbReference type="Proteomes" id="UP000275408"/>
    </source>
</evidence>
<evidence type="ECO:0000256" key="1">
    <source>
        <dbReference type="SAM" id="Phobius"/>
    </source>
</evidence>
<proteinExistence type="predicted"/>
<dbReference type="Proteomes" id="UP000275408">
    <property type="component" value="Unassembled WGS sequence"/>
</dbReference>
<dbReference type="STRING" id="46731.A0A3M6UTS6"/>
<dbReference type="InterPro" id="IPR014716">
    <property type="entry name" value="Fibrinogen_a/b/g_C_1"/>
</dbReference>
<sequence length="384" mass="43485">MHEERSCIYGKLIYCINHLIIFLSQNLSEAVNVALAIQDSAKKDRKGFNWLCEYITTYNQSGLYSQCKQTAGGDEILRVNTEVIVFVKNSAYNKRKITMRGNRQGIGSVMLFLALSIQIILLTHAAPMDCQKNTAVCLEEIMKEMTQVRFELNILTENRTLIRPTDCAELYKSGRTVSGVYTVDPDGSGAFNVYCDQTTAGGGWTVFQKRIDGSVDFSRTWDDYKHGFGNLVGEFWLGLDKINRLTQNKTKNKLRVDLRAITNKIVHPEYDWFGIATETNKYRLYIGKMTTNATVCPDSLSQHNNFDFGIWERGPADRVQKRGVGWWYDEDRENAVHSNLNGIYPLCGSETAADIHWGHLAPKRGAVGSAPKSSEMKIRPVDFF</sequence>
<accession>A0A3M6UTS6</accession>